<evidence type="ECO:0000313" key="2">
    <source>
        <dbReference type="EMBL" id="KAJ3991733.1"/>
    </source>
</evidence>
<evidence type="ECO:0000313" key="3">
    <source>
        <dbReference type="Proteomes" id="UP001163828"/>
    </source>
</evidence>
<evidence type="ECO:0000256" key="1">
    <source>
        <dbReference type="SAM" id="MobiDB-lite"/>
    </source>
</evidence>
<feature type="region of interest" description="Disordered" evidence="1">
    <location>
        <begin position="73"/>
        <end position="128"/>
    </location>
</feature>
<comment type="caution">
    <text evidence="2">The sequence shown here is derived from an EMBL/GenBank/DDBJ whole genome shotgun (WGS) entry which is preliminary data.</text>
</comment>
<gene>
    <name evidence="2" type="ORF">F5050DRAFT_1715850</name>
</gene>
<dbReference type="EMBL" id="MU790962">
    <property type="protein sequence ID" value="KAJ3991733.1"/>
    <property type="molecule type" value="Genomic_DNA"/>
</dbReference>
<name>A0ABQ8PZ71_9AGAR</name>
<dbReference type="Proteomes" id="UP001163828">
    <property type="component" value="Unassembled WGS sequence"/>
</dbReference>
<sequence length="730" mass="83552">MNYSYYPSPPPYAYMPQWYQQNGNQVGSEPQNTNGIVGNAPGGGMVVPSQNPQQMTEELAALREETARLWTELDIRNRRQHSPPPQYSSDHDRYPSYGNRQRRENRERDYDQYHDHERDERDNRGLTYDREYRNRESLRDRGYERTYRYRNHDSDMFRGVLGPTRGEQRERSQGIRAGNDRSLSSSSHAPIPSRPNPTRTEQPAVTTINLAASPHNPDVRNTFDDVTARGVRDPRVVKNWAGPATPRGGKSWLPAIVSLKSPDVHKIQSIGVYTTKVNKNKAKDYIISKNPPDCPKPNPNCLELAMPPVTDDPMYVTIEEKIAATSLLLYRPTDSLHEDCMWDSNTSACVLVGEAMRQIIQCKGPVVLPPPAIDSSNHLLETNPESAVDAVEKLMEKANEPGNFNALWTARQLYWQAKRITHLEEGLGYTSERSTLPSHLRANLQLYVDRRVTWVDKPNTQHLVGEPWDMERDPNKPHVPSLATPDLSDTVDNWALWLIVNATTREYPGITWMQSGHVDLATIQTHLLLHRLICGIFGTINVYTERVRTAKKNFVLHFIDIVAIPDLYGQKLSELEIIANSGEGAEFKPNSSLFEESSEVVKHLADCGVSVDDMAEGFAFGQQWIFDKTGDLDPHSLEFRRYNNLLKRSRARLQFTHVVPIDDRTWTLPEEWKMEDVVEHRRRKHVQYLYRKQKVLKHDAWRFTRSVPRVGTIGTNALNQLAQGIDGMRI</sequence>
<feature type="compositionally biased region" description="Basic and acidic residues" evidence="1">
    <location>
        <begin position="101"/>
        <end position="128"/>
    </location>
</feature>
<feature type="region of interest" description="Disordered" evidence="1">
    <location>
        <begin position="155"/>
        <end position="202"/>
    </location>
</feature>
<protein>
    <submittedName>
        <fullName evidence="2">Uncharacterized protein</fullName>
    </submittedName>
</protein>
<accession>A0ABQ8PZ71</accession>
<proteinExistence type="predicted"/>
<organism evidence="2 3">
    <name type="scientific">Lentinula boryana</name>
    <dbReference type="NCBI Taxonomy" id="40481"/>
    <lineage>
        <taxon>Eukaryota</taxon>
        <taxon>Fungi</taxon>
        <taxon>Dikarya</taxon>
        <taxon>Basidiomycota</taxon>
        <taxon>Agaricomycotina</taxon>
        <taxon>Agaricomycetes</taxon>
        <taxon>Agaricomycetidae</taxon>
        <taxon>Agaricales</taxon>
        <taxon>Marasmiineae</taxon>
        <taxon>Omphalotaceae</taxon>
        <taxon>Lentinula</taxon>
    </lineage>
</organism>
<keyword evidence="3" id="KW-1185">Reference proteome</keyword>
<reference evidence="2" key="1">
    <citation type="submission" date="2022-08" db="EMBL/GenBank/DDBJ databases">
        <authorList>
            <consortium name="DOE Joint Genome Institute"/>
            <person name="Min B."/>
            <person name="Riley R."/>
            <person name="Sierra-Patev S."/>
            <person name="Naranjo-Ortiz M."/>
            <person name="Looney B."/>
            <person name="Konkel Z."/>
            <person name="Slot J.C."/>
            <person name="Sakamoto Y."/>
            <person name="Steenwyk J.L."/>
            <person name="Rokas A."/>
            <person name="Carro J."/>
            <person name="Camarero S."/>
            <person name="Ferreira P."/>
            <person name="Molpeceres G."/>
            <person name="Ruiz-Duenas F.J."/>
            <person name="Serrano A."/>
            <person name="Henrissat B."/>
            <person name="Drula E."/>
            <person name="Hughes K.W."/>
            <person name="Mata J.L."/>
            <person name="Ishikawa N.K."/>
            <person name="Vargas-Isla R."/>
            <person name="Ushijima S."/>
            <person name="Smith C.A."/>
            <person name="Ahrendt S."/>
            <person name="Andreopoulos W."/>
            <person name="He G."/>
            <person name="Labutti K."/>
            <person name="Lipzen A."/>
            <person name="Ng V."/>
            <person name="Sandor L."/>
            <person name="Barry K."/>
            <person name="Martinez A.T."/>
            <person name="Xiao Y."/>
            <person name="Gibbons J.G."/>
            <person name="Terashima K."/>
            <person name="Hibbett D.S."/>
            <person name="Grigoriev I.V."/>
        </authorList>
    </citation>
    <scope>NUCLEOTIDE SEQUENCE</scope>
    <source>
        <strain evidence="2">TFB10827</strain>
    </source>
</reference>